<dbReference type="InterPro" id="IPR053931">
    <property type="entry name" value="RapZ_C"/>
</dbReference>
<dbReference type="PANTHER" id="PTHR30448">
    <property type="entry name" value="RNASE ADAPTER PROTEIN RAPZ"/>
    <property type="match status" value="1"/>
</dbReference>
<sequence length="134" mass="14481">MTAEVEIVSFGYGHDAPPTADITLDVRTSLHDPHVDPAMRQMTGLDKAVQRHVLATRGANEAVRGLASAALGLRIALDVPDRRRPIQIAIGCVGGRHRSVVLAEALADILKWVQVTASVTHRDVAKPVIQRVTR</sequence>
<name>A0ABV8F4B6_9ACTN</name>
<dbReference type="InterPro" id="IPR005337">
    <property type="entry name" value="RapZ-like"/>
</dbReference>
<evidence type="ECO:0000259" key="1">
    <source>
        <dbReference type="Pfam" id="PF22740"/>
    </source>
</evidence>
<gene>
    <name evidence="2" type="ORF">ACFOYY_20265</name>
</gene>
<feature type="domain" description="RapZ C-terminal" evidence="1">
    <location>
        <begin position="4"/>
        <end position="124"/>
    </location>
</feature>
<comment type="caution">
    <text evidence="2">The sequence shown here is derived from an EMBL/GenBank/DDBJ whole genome shotgun (WGS) entry which is preliminary data.</text>
</comment>
<dbReference type="Proteomes" id="UP001595698">
    <property type="component" value="Unassembled WGS sequence"/>
</dbReference>
<protein>
    <recommendedName>
        <fullName evidence="1">RapZ C-terminal domain-containing protein</fullName>
    </recommendedName>
</protein>
<evidence type="ECO:0000313" key="2">
    <source>
        <dbReference type="EMBL" id="MFC3982490.1"/>
    </source>
</evidence>
<reference evidence="3" key="1">
    <citation type="journal article" date="2019" name="Int. J. Syst. Evol. Microbiol.">
        <title>The Global Catalogue of Microorganisms (GCM) 10K type strain sequencing project: providing services to taxonomists for standard genome sequencing and annotation.</title>
        <authorList>
            <consortium name="The Broad Institute Genomics Platform"/>
            <consortium name="The Broad Institute Genome Sequencing Center for Infectious Disease"/>
            <person name="Wu L."/>
            <person name="Ma J."/>
        </authorList>
    </citation>
    <scope>NUCLEOTIDE SEQUENCE [LARGE SCALE GENOMIC DNA]</scope>
    <source>
        <strain evidence="3">TBRC 7912</strain>
    </source>
</reference>
<dbReference type="Pfam" id="PF22740">
    <property type="entry name" value="PapZ_C"/>
    <property type="match status" value="1"/>
</dbReference>
<evidence type="ECO:0000313" key="3">
    <source>
        <dbReference type="Proteomes" id="UP001595698"/>
    </source>
</evidence>
<proteinExistence type="predicted"/>
<dbReference type="RefSeq" id="WP_386190771.1">
    <property type="nucleotide sequence ID" value="NZ_JBHSBC010000020.1"/>
</dbReference>
<dbReference type="EMBL" id="JBHSBC010000020">
    <property type="protein sequence ID" value="MFC3982490.1"/>
    <property type="molecule type" value="Genomic_DNA"/>
</dbReference>
<keyword evidence="3" id="KW-1185">Reference proteome</keyword>
<dbReference type="PANTHER" id="PTHR30448:SF0">
    <property type="entry name" value="RNASE ADAPTER PROTEIN RAPZ"/>
    <property type="match status" value="1"/>
</dbReference>
<organism evidence="2 3">
    <name type="scientific">Streptosporangium jomthongense</name>
    <dbReference type="NCBI Taxonomy" id="1193683"/>
    <lineage>
        <taxon>Bacteria</taxon>
        <taxon>Bacillati</taxon>
        <taxon>Actinomycetota</taxon>
        <taxon>Actinomycetes</taxon>
        <taxon>Streptosporangiales</taxon>
        <taxon>Streptosporangiaceae</taxon>
        <taxon>Streptosporangium</taxon>
    </lineage>
</organism>
<accession>A0ABV8F4B6</accession>